<dbReference type="AlphaFoldDB" id="A0A0V1C7P8"/>
<sequence>MLNLSNGLHGLFEDRDEMELPKDIADYTVIYCSVLLQKKSQIVLPRFNELLDQVSGVMYFCTTFKVKNSEVYSMIDKMI</sequence>
<gene>
    <name evidence="1" type="ORF">T03_5328</name>
</gene>
<organism evidence="1 2">
    <name type="scientific">Trichinella britovi</name>
    <name type="common">Parasitic roundworm</name>
    <dbReference type="NCBI Taxonomy" id="45882"/>
    <lineage>
        <taxon>Eukaryota</taxon>
        <taxon>Metazoa</taxon>
        <taxon>Ecdysozoa</taxon>
        <taxon>Nematoda</taxon>
        <taxon>Enoplea</taxon>
        <taxon>Dorylaimia</taxon>
        <taxon>Trichinellida</taxon>
        <taxon>Trichinellidae</taxon>
        <taxon>Trichinella</taxon>
    </lineage>
</organism>
<comment type="caution">
    <text evidence="1">The sequence shown here is derived from an EMBL/GenBank/DDBJ whole genome shotgun (WGS) entry which is preliminary data.</text>
</comment>
<proteinExistence type="predicted"/>
<protein>
    <submittedName>
        <fullName evidence="1">Uncharacterized protein</fullName>
    </submittedName>
</protein>
<name>A0A0V1C7P8_TRIBR</name>
<dbReference type="EMBL" id="JYDI01000379">
    <property type="protein sequence ID" value="KRY45301.1"/>
    <property type="molecule type" value="Genomic_DNA"/>
</dbReference>
<dbReference type="STRING" id="45882.A0A0V1C7P8"/>
<evidence type="ECO:0000313" key="2">
    <source>
        <dbReference type="Proteomes" id="UP000054653"/>
    </source>
</evidence>
<dbReference type="Proteomes" id="UP000054653">
    <property type="component" value="Unassembled WGS sequence"/>
</dbReference>
<keyword evidence="2" id="KW-1185">Reference proteome</keyword>
<evidence type="ECO:0000313" key="1">
    <source>
        <dbReference type="EMBL" id="KRY45301.1"/>
    </source>
</evidence>
<reference evidence="1 2" key="1">
    <citation type="submission" date="2015-01" db="EMBL/GenBank/DDBJ databases">
        <title>Evolution of Trichinella species and genotypes.</title>
        <authorList>
            <person name="Korhonen P.K."/>
            <person name="Edoardo P."/>
            <person name="Giuseppe L.R."/>
            <person name="Gasser R.B."/>
        </authorList>
    </citation>
    <scope>NUCLEOTIDE SEQUENCE [LARGE SCALE GENOMIC DNA]</scope>
    <source>
        <strain evidence="1">ISS120</strain>
    </source>
</reference>
<accession>A0A0V1C7P8</accession>